<comment type="subunit">
    <text evidence="5">Part of the 50S ribosomal subunit; part of the 5S rRNA/L5/L18/L25 subcomplex. Contacts the 5S rRNA and the P site tRNA. Forms a bridge to the 30S subunit in the 70S ribosome.</text>
</comment>
<dbReference type="HAMAP" id="MF_01333_B">
    <property type="entry name" value="Ribosomal_uL5_B"/>
    <property type="match status" value="1"/>
</dbReference>
<dbReference type="InterPro" id="IPR002132">
    <property type="entry name" value="Ribosomal_uL5"/>
</dbReference>
<dbReference type="Proteomes" id="UP000182465">
    <property type="component" value="Unassembled WGS sequence"/>
</dbReference>
<reference evidence="9 10" key="1">
    <citation type="journal article" date="2016" name="Environ. Microbiol.">
        <title>Genomic resolution of a cold subsurface aquifer community provides metabolic insights for novel microbes adapted to high CO concentrations.</title>
        <authorList>
            <person name="Probst A.J."/>
            <person name="Castelle C.J."/>
            <person name="Singh A."/>
            <person name="Brown C.T."/>
            <person name="Anantharaman K."/>
            <person name="Sharon I."/>
            <person name="Hug L.A."/>
            <person name="Burstein D."/>
            <person name="Emerson J.B."/>
            <person name="Thomas B.C."/>
            <person name="Banfield J.F."/>
        </authorList>
    </citation>
    <scope>NUCLEOTIDE SEQUENCE [LARGE SCALE GENOMIC DNA]</scope>
    <source>
        <strain evidence="9">CG1_02_38_13</strain>
    </source>
</reference>
<evidence type="ECO:0000256" key="3">
    <source>
        <dbReference type="ARBA" id="ARBA00023274"/>
    </source>
</evidence>
<feature type="domain" description="Large ribosomal subunit protein uL5 N-terminal" evidence="7">
    <location>
        <begin position="25"/>
        <end position="80"/>
    </location>
</feature>
<evidence type="ECO:0000313" key="9">
    <source>
        <dbReference type="EMBL" id="OIO16562.1"/>
    </source>
</evidence>
<keyword evidence="5" id="KW-0699">rRNA-binding</keyword>
<dbReference type="InterPro" id="IPR031309">
    <property type="entry name" value="Ribosomal_uL5_C"/>
</dbReference>
<keyword evidence="5" id="KW-0820">tRNA-binding</keyword>
<accession>A0A1J4TX19</accession>
<gene>
    <name evidence="5" type="primary">rplE</name>
    <name evidence="9" type="ORF">AUJ29_02655</name>
</gene>
<dbReference type="GO" id="GO:0000049">
    <property type="term" value="F:tRNA binding"/>
    <property type="evidence" value="ECO:0007669"/>
    <property type="project" value="UniProtKB-UniRule"/>
</dbReference>
<dbReference type="Pfam" id="PF00673">
    <property type="entry name" value="Ribosomal_L5_C"/>
    <property type="match status" value="1"/>
</dbReference>
<dbReference type="PROSITE" id="PS00358">
    <property type="entry name" value="RIBOSOMAL_L5"/>
    <property type="match status" value="1"/>
</dbReference>
<dbReference type="EMBL" id="MNVB01000058">
    <property type="protein sequence ID" value="OIO16562.1"/>
    <property type="molecule type" value="Genomic_DNA"/>
</dbReference>
<dbReference type="SUPFAM" id="SSF55282">
    <property type="entry name" value="RL5-like"/>
    <property type="match status" value="1"/>
</dbReference>
<evidence type="ECO:0000256" key="6">
    <source>
        <dbReference type="RuleBase" id="RU003930"/>
    </source>
</evidence>
<dbReference type="InterPro" id="IPR031310">
    <property type="entry name" value="Ribosomal_uL5_N"/>
</dbReference>
<dbReference type="FunFam" id="3.30.1440.10:FF:000001">
    <property type="entry name" value="50S ribosomal protein L5"/>
    <property type="match status" value="1"/>
</dbReference>
<dbReference type="AlphaFoldDB" id="A0A1J4TX19"/>
<dbReference type="InterPro" id="IPR020929">
    <property type="entry name" value="Ribosomal_uL5_CS"/>
</dbReference>
<comment type="caution">
    <text evidence="9">The sequence shown here is derived from an EMBL/GenBank/DDBJ whole genome shotgun (WGS) entry which is preliminary data.</text>
</comment>
<dbReference type="GO" id="GO:0003735">
    <property type="term" value="F:structural constituent of ribosome"/>
    <property type="evidence" value="ECO:0007669"/>
    <property type="project" value="InterPro"/>
</dbReference>
<dbReference type="PIRSF" id="PIRSF002161">
    <property type="entry name" value="Ribosomal_L5"/>
    <property type="match status" value="1"/>
</dbReference>
<evidence type="ECO:0000259" key="8">
    <source>
        <dbReference type="Pfam" id="PF00673"/>
    </source>
</evidence>
<comment type="function">
    <text evidence="5">This is 1 of the proteins that bind and probably mediate the attachment of the 5S RNA into the large ribosomal subunit, where it forms part of the central protuberance. In the 70S ribosome it contacts protein S13 of the 30S subunit (bridge B1b), connecting the 2 subunits; this bridge is implicated in subunit movement. Contacts the P site tRNA; the 5S rRNA and some of its associated proteins might help stabilize positioning of ribosome-bound tRNAs.</text>
</comment>
<evidence type="ECO:0000256" key="5">
    <source>
        <dbReference type="HAMAP-Rule" id="MF_01333"/>
    </source>
</evidence>
<sequence>MNSLKEKYIKEVIPKMREKFGYKNDLAVPKLVKAVLNARISASKNDKNYLDLVSNTLSRISGQKALFTKARQSISSFKIREGDVVGVKTTIRQERMYSFLMKLINLALPNVRDFHGVDIKNIDDSGNLTIGFCEHIVFPEISTDEVENLHGLEVTVVTTAKTRHEGQELLRLLGFPFKKK</sequence>
<dbReference type="NCBIfam" id="NF000585">
    <property type="entry name" value="PRK00010.1"/>
    <property type="match status" value="1"/>
</dbReference>
<dbReference type="Pfam" id="PF00281">
    <property type="entry name" value="Ribosomal_L5"/>
    <property type="match status" value="1"/>
</dbReference>
<evidence type="ECO:0000256" key="2">
    <source>
        <dbReference type="ARBA" id="ARBA00022980"/>
    </source>
</evidence>
<dbReference type="InterPro" id="IPR022803">
    <property type="entry name" value="Ribosomal_uL5_dom_sf"/>
</dbReference>
<keyword evidence="3 5" id="KW-0687">Ribonucleoprotein</keyword>
<name>A0A1J4TX19_9BACT</name>
<dbReference type="PANTHER" id="PTHR11994">
    <property type="entry name" value="60S RIBOSOMAL PROTEIN L11-RELATED"/>
    <property type="match status" value="1"/>
</dbReference>
<evidence type="ECO:0000259" key="7">
    <source>
        <dbReference type="Pfam" id="PF00281"/>
    </source>
</evidence>
<protein>
    <recommendedName>
        <fullName evidence="4 5">Large ribosomal subunit protein uL5</fullName>
    </recommendedName>
</protein>
<dbReference type="InterPro" id="IPR020930">
    <property type="entry name" value="Ribosomal_uL5_bac-type"/>
</dbReference>
<keyword evidence="2 5" id="KW-0689">Ribosomal protein</keyword>
<comment type="similarity">
    <text evidence="1 5 6">Belongs to the universal ribosomal protein uL5 family.</text>
</comment>
<dbReference type="Gene3D" id="3.30.1440.10">
    <property type="match status" value="1"/>
</dbReference>
<feature type="domain" description="Large ribosomal subunit protein uL5 C-terminal" evidence="8">
    <location>
        <begin position="85"/>
        <end position="177"/>
    </location>
</feature>
<evidence type="ECO:0000256" key="1">
    <source>
        <dbReference type="ARBA" id="ARBA00008553"/>
    </source>
</evidence>
<dbReference type="GO" id="GO:1990904">
    <property type="term" value="C:ribonucleoprotein complex"/>
    <property type="evidence" value="ECO:0007669"/>
    <property type="project" value="UniProtKB-KW"/>
</dbReference>
<organism evidence="9 10">
    <name type="scientific">Candidatus Kuenenbacteria bacterium CG1_02_38_13</name>
    <dbReference type="NCBI Taxonomy" id="1805235"/>
    <lineage>
        <taxon>Bacteria</taxon>
        <taxon>Candidatus Kueneniibacteriota</taxon>
    </lineage>
</organism>
<proteinExistence type="inferred from homology"/>
<evidence type="ECO:0000313" key="10">
    <source>
        <dbReference type="Proteomes" id="UP000182465"/>
    </source>
</evidence>
<keyword evidence="5" id="KW-0694">RNA-binding</keyword>
<dbReference type="GO" id="GO:0005840">
    <property type="term" value="C:ribosome"/>
    <property type="evidence" value="ECO:0007669"/>
    <property type="project" value="UniProtKB-KW"/>
</dbReference>
<evidence type="ECO:0000256" key="4">
    <source>
        <dbReference type="ARBA" id="ARBA00035245"/>
    </source>
</evidence>
<dbReference type="GO" id="GO:0006412">
    <property type="term" value="P:translation"/>
    <property type="evidence" value="ECO:0007669"/>
    <property type="project" value="UniProtKB-UniRule"/>
</dbReference>
<dbReference type="GO" id="GO:0019843">
    <property type="term" value="F:rRNA binding"/>
    <property type="evidence" value="ECO:0007669"/>
    <property type="project" value="UniProtKB-UniRule"/>
</dbReference>